<accession>A0A538SEW3</accession>
<comment type="caution">
    <text evidence="10">The sequence shown here is derived from an EMBL/GenBank/DDBJ whole genome shotgun (WGS) entry which is preliminary data.</text>
</comment>
<dbReference type="InterPro" id="IPR003838">
    <property type="entry name" value="ABC3_permease_C"/>
</dbReference>
<dbReference type="Proteomes" id="UP000320184">
    <property type="component" value="Unassembled WGS sequence"/>
</dbReference>
<evidence type="ECO:0000313" key="10">
    <source>
        <dbReference type="EMBL" id="TMQ49915.1"/>
    </source>
</evidence>
<feature type="domain" description="ABC3 transporter permease C-terminal" evidence="8">
    <location>
        <begin position="303"/>
        <end position="414"/>
    </location>
</feature>
<sequence length="423" mass="45925">MTSSALALAPTVFRMALRSLRSNRLRSGLTLLGVLIGVATVVAMASIIQGFNRTVAESISSFGSHTIYVRKLKPDLFVGGFPDSLRHRPAFTVEDAASIKRMCPDVREVSIIGFIDAVTVKAGNRTSTGVQVIGADPEVQVVNVYDPWLGRFFTDEEVTHSAQVVVLGKTIREALFSGGDPIGKTVHINRIPFRVIGELEPKGRSLFFDPDEIITIPYTTLTKYFPPAEDAPFFVPRRGEYYLNAVAVTPERTGAALDEIREVLRHRRHLESRAPDNFAAFTEEALADLYRQLTGATYVVMLLISGIALLVGGIGVMNIMLVAVTERTKEIGLRKAVGAPRAAILLQFLCEAGVLTAIGGLIGIALGVGVAQGVRAATRLPAYTPWWSIAVAFLFSVVVGLFFGLYPAVRASRLDAVEALRWE</sequence>
<dbReference type="GO" id="GO:0005886">
    <property type="term" value="C:plasma membrane"/>
    <property type="evidence" value="ECO:0007669"/>
    <property type="project" value="UniProtKB-SubCell"/>
</dbReference>
<evidence type="ECO:0000256" key="5">
    <source>
        <dbReference type="ARBA" id="ARBA00023136"/>
    </source>
</evidence>
<evidence type="ECO:0000256" key="7">
    <source>
        <dbReference type="SAM" id="Phobius"/>
    </source>
</evidence>
<evidence type="ECO:0000259" key="8">
    <source>
        <dbReference type="Pfam" id="PF02687"/>
    </source>
</evidence>
<proteinExistence type="inferred from homology"/>
<feature type="transmembrane region" description="Helical" evidence="7">
    <location>
        <begin position="386"/>
        <end position="406"/>
    </location>
</feature>
<feature type="transmembrane region" description="Helical" evidence="7">
    <location>
        <begin position="344"/>
        <end position="366"/>
    </location>
</feature>
<gene>
    <name evidence="10" type="ORF">E6K73_08975</name>
</gene>
<evidence type="ECO:0000259" key="9">
    <source>
        <dbReference type="Pfam" id="PF12704"/>
    </source>
</evidence>
<dbReference type="Pfam" id="PF02687">
    <property type="entry name" value="FtsX"/>
    <property type="match status" value="1"/>
</dbReference>
<dbReference type="PANTHER" id="PTHR30572:SF4">
    <property type="entry name" value="ABC TRANSPORTER PERMEASE YTRF"/>
    <property type="match status" value="1"/>
</dbReference>
<feature type="domain" description="MacB-like periplasmic core" evidence="9">
    <location>
        <begin position="27"/>
        <end position="262"/>
    </location>
</feature>
<dbReference type="PANTHER" id="PTHR30572">
    <property type="entry name" value="MEMBRANE COMPONENT OF TRANSPORTER-RELATED"/>
    <property type="match status" value="1"/>
</dbReference>
<evidence type="ECO:0000256" key="3">
    <source>
        <dbReference type="ARBA" id="ARBA00022692"/>
    </source>
</evidence>
<protein>
    <submittedName>
        <fullName evidence="10">ABC transporter permease</fullName>
    </submittedName>
</protein>
<keyword evidence="3 7" id="KW-0812">Transmembrane</keyword>
<comment type="similarity">
    <text evidence="6">Belongs to the ABC-4 integral membrane protein family.</text>
</comment>
<dbReference type="Pfam" id="PF12704">
    <property type="entry name" value="MacB_PCD"/>
    <property type="match status" value="1"/>
</dbReference>
<keyword evidence="4 7" id="KW-1133">Transmembrane helix</keyword>
<name>A0A538SEW3_UNCEI</name>
<evidence type="ECO:0000256" key="4">
    <source>
        <dbReference type="ARBA" id="ARBA00022989"/>
    </source>
</evidence>
<evidence type="ECO:0000256" key="6">
    <source>
        <dbReference type="ARBA" id="ARBA00038076"/>
    </source>
</evidence>
<comment type="subcellular location">
    <subcellularLocation>
        <location evidence="1">Cell membrane</location>
        <topology evidence="1">Multi-pass membrane protein</topology>
    </subcellularLocation>
</comment>
<feature type="transmembrane region" description="Helical" evidence="7">
    <location>
        <begin position="298"/>
        <end position="324"/>
    </location>
</feature>
<dbReference type="GO" id="GO:0022857">
    <property type="term" value="F:transmembrane transporter activity"/>
    <property type="evidence" value="ECO:0007669"/>
    <property type="project" value="TreeGrafter"/>
</dbReference>
<evidence type="ECO:0000256" key="2">
    <source>
        <dbReference type="ARBA" id="ARBA00022475"/>
    </source>
</evidence>
<dbReference type="AlphaFoldDB" id="A0A538SEW3"/>
<evidence type="ECO:0000256" key="1">
    <source>
        <dbReference type="ARBA" id="ARBA00004651"/>
    </source>
</evidence>
<dbReference type="EMBL" id="VBOT01000111">
    <property type="protein sequence ID" value="TMQ49915.1"/>
    <property type="molecule type" value="Genomic_DNA"/>
</dbReference>
<dbReference type="InterPro" id="IPR025857">
    <property type="entry name" value="MacB_PCD"/>
</dbReference>
<dbReference type="InterPro" id="IPR050250">
    <property type="entry name" value="Macrolide_Exporter_MacB"/>
</dbReference>
<evidence type="ECO:0000313" key="11">
    <source>
        <dbReference type="Proteomes" id="UP000320184"/>
    </source>
</evidence>
<keyword evidence="2" id="KW-1003">Cell membrane</keyword>
<organism evidence="10 11">
    <name type="scientific">Eiseniibacteriota bacterium</name>
    <dbReference type="NCBI Taxonomy" id="2212470"/>
    <lineage>
        <taxon>Bacteria</taxon>
        <taxon>Candidatus Eiseniibacteriota</taxon>
    </lineage>
</organism>
<keyword evidence="5 7" id="KW-0472">Membrane</keyword>
<reference evidence="10 11" key="1">
    <citation type="journal article" date="2019" name="Nat. Microbiol.">
        <title>Mediterranean grassland soil C-N compound turnover is dependent on rainfall and depth, and is mediated by genomically divergent microorganisms.</title>
        <authorList>
            <person name="Diamond S."/>
            <person name="Andeer P.F."/>
            <person name="Li Z."/>
            <person name="Crits-Christoph A."/>
            <person name="Burstein D."/>
            <person name="Anantharaman K."/>
            <person name="Lane K.R."/>
            <person name="Thomas B.C."/>
            <person name="Pan C."/>
            <person name="Northen T.R."/>
            <person name="Banfield J.F."/>
        </authorList>
    </citation>
    <scope>NUCLEOTIDE SEQUENCE [LARGE SCALE GENOMIC DNA]</scope>
    <source>
        <strain evidence="10">WS_3</strain>
    </source>
</reference>